<evidence type="ECO:0008006" key="4">
    <source>
        <dbReference type="Google" id="ProtNLM"/>
    </source>
</evidence>
<keyword evidence="1" id="KW-0472">Membrane</keyword>
<sequence>MQYPLPRFEHLAALRQAWQLLKQHKALYRYPLIISLLTLGSLGYMFFSGRASSSSLASYLPLVVGTLNGILTYLFLMQVVKFFAGEAYPARTRVARLKHFAGFVLLALLFGLGAGVGLVLFFVPGFYFLNRCFLAPMLYLDGKAGVFASFRESWTRTKGHFYTLLGALGIVLLFAIVNALTLQLATVIILPIATLYLFILYRYLQEIPQDTTPAL</sequence>
<feature type="transmembrane region" description="Helical" evidence="1">
    <location>
        <begin position="100"/>
        <end position="129"/>
    </location>
</feature>
<comment type="caution">
    <text evidence="2">The sequence shown here is derived from an EMBL/GenBank/DDBJ whole genome shotgun (WGS) entry which is preliminary data.</text>
</comment>
<dbReference type="OrthoDB" id="10019576at2"/>
<feature type="transmembrane region" description="Helical" evidence="1">
    <location>
        <begin position="28"/>
        <end position="47"/>
    </location>
</feature>
<dbReference type="EMBL" id="LSDK01000129">
    <property type="protein sequence ID" value="KXB74005.1"/>
    <property type="molecule type" value="Genomic_DNA"/>
</dbReference>
<keyword evidence="1" id="KW-1133">Transmembrane helix</keyword>
<feature type="transmembrane region" description="Helical" evidence="1">
    <location>
        <begin position="161"/>
        <end position="180"/>
    </location>
</feature>
<dbReference type="AlphaFoldDB" id="A0A134B264"/>
<accession>A0A134B264</accession>
<reference evidence="3" key="1">
    <citation type="submission" date="2016-01" db="EMBL/GenBank/DDBJ databases">
        <authorList>
            <person name="Mitreva M."/>
            <person name="Pepin K.H."/>
            <person name="Mihindukulasuriya K.A."/>
            <person name="Fulton R."/>
            <person name="Fronick C."/>
            <person name="O'Laughlin M."/>
            <person name="Miner T."/>
            <person name="Herter B."/>
            <person name="Rosa B.A."/>
            <person name="Cordes M."/>
            <person name="Tomlinson C."/>
            <person name="Wollam A."/>
            <person name="Palsikar V.B."/>
            <person name="Mardis E.R."/>
            <person name="Wilson R.K."/>
        </authorList>
    </citation>
    <scope>NUCLEOTIDE SEQUENCE [LARGE SCALE GENOMIC DNA]</scope>
    <source>
        <strain evidence="3">KA00683</strain>
    </source>
</reference>
<evidence type="ECO:0000256" key="1">
    <source>
        <dbReference type="SAM" id="Phobius"/>
    </source>
</evidence>
<gene>
    <name evidence="2" type="ORF">HMPREF3185_01839</name>
</gene>
<dbReference type="Proteomes" id="UP000070224">
    <property type="component" value="Unassembled WGS sequence"/>
</dbReference>
<protein>
    <recommendedName>
        <fullName evidence="4">Glycerophosphoryl diester phosphodiesterase membrane domain-containing protein</fullName>
    </recommendedName>
</protein>
<feature type="transmembrane region" description="Helical" evidence="1">
    <location>
        <begin position="59"/>
        <end position="80"/>
    </location>
</feature>
<proteinExistence type="predicted"/>
<evidence type="ECO:0000313" key="3">
    <source>
        <dbReference type="Proteomes" id="UP000070224"/>
    </source>
</evidence>
<feature type="transmembrane region" description="Helical" evidence="1">
    <location>
        <begin position="186"/>
        <end position="204"/>
    </location>
</feature>
<name>A0A134B264_9PORP</name>
<dbReference type="PATRIC" id="fig|322095.3.peg.1814"/>
<dbReference type="RefSeq" id="WP_060935911.1">
    <property type="nucleotide sequence ID" value="NZ_KQ960462.1"/>
</dbReference>
<organism evidence="2 3">
    <name type="scientific">Porphyromonas somerae</name>
    <dbReference type="NCBI Taxonomy" id="322095"/>
    <lineage>
        <taxon>Bacteria</taxon>
        <taxon>Pseudomonadati</taxon>
        <taxon>Bacteroidota</taxon>
        <taxon>Bacteroidia</taxon>
        <taxon>Bacteroidales</taxon>
        <taxon>Porphyromonadaceae</taxon>
        <taxon>Porphyromonas</taxon>
    </lineage>
</organism>
<keyword evidence="3" id="KW-1185">Reference proteome</keyword>
<evidence type="ECO:0000313" key="2">
    <source>
        <dbReference type="EMBL" id="KXB74005.1"/>
    </source>
</evidence>
<keyword evidence="1" id="KW-0812">Transmembrane</keyword>